<proteinExistence type="predicted"/>
<reference evidence="2 3" key="1">
    <citation type="journal article" date="2018" name="MBio">
        <title>Comparative Genomics Reveals the Core Gene Toolbox for the Fungus-Insect Symbiosis.</title>
        <authorList>
            <person name="Wang Y."/>
            <person name="Stata M."/>
            <person name="Wang W."/>
            <person name="Stajich J.E."/>
            <person name="White M.M."/>
            <person name="Moncalvo J.M."/>
        </authorList>
    </citation>
    <scope>NUCLEOTIDE SEQUENCE [LARGE SCALE GENOMIC DNA]</scope>
    <source>
        <strain evidence="2 3">SWE-8-4</strain>
    </source>
</reference>
<comment type="caution">
    <text evidence="2">The sequence shown here is derived from an EMBL/GenBank/DDBJ whole genome shotgun (WGS) entry which is preliminary data.</text>
</comment>
<organism evidence="2 3">
    <name type="scientific">Smittium simulii</name>
    <dbReference type="NCBI Taxonomy" id="133385"/>
    <lineage>
        <taxon>Eukaryota</taxon>
        <taxon>Fungi</taxon>
        <taxon>Fungi incertae sedis</taxon>
        <taxon>Zoopagomycota</taxon>
        <taxon>Kickxellomycotina</taxon>
        <taxon>Harpellomycetes</taxon>
        <taxon>Harpellales</taxon>
        <taxon>Legeriomycetaceae</taxon>
        <taxon>Smittium</taxon>
    </lineage>
</organism>
<keyword evidence="1" id="KW-0732">Signal</keyword>
<dbReference type="AlphaFoldDB" id="A0A2T9YUI6"/>
<feature type="chain" id="PRO_5015428040" evidence="1">
    <location>
        <begin position="20"/>
        <end position="179"/>
    </location>
</feature>
<keyword evidence="3" id="KW-1185">Reference proteome</keyword>
<evidence type="ECO:0000313" key="2">
    <source>
        <dbReference type="EMBL" id="PVU96005.1"/>
    </source>
</evidence>
<accession>A0A2T9YUI6</accession>
<evidence type="ECO:0000313" key="3">
    <source>
        <dbReference type="Proteomes" id="UP000245383"/>
    </source>
</evidence>
<name>A0A2T9YUI6_9FUNG</name>
<dbReference type="Proteomes" id="UP000245383">
    <property type="component" value="Unassembled WGS sequence"/>
</dbReference>
<feature type="signal peptide" evidence="1">
    <location>
        <begin position="1"/>
        <end position="19"/>
    </location>
</feature>
<dbReference type="EMBL" id="MBFR01000043">
    <property type="protein sequence ID" value="PVU96005.1"/>
    <property type="molecule type" value="Genomic_DNA"/>
</dbReference>
<gene>
    <name evidence="2" type="ORF">BB561_001447</name>
</gene>
<sequence>MKTQFYMIIFGSLVTQVLSSPAPGYDTISQSDCDKKTSVEGYSVKNKYNTMTANYYKSTEIEPESYYESSSTECSKKYQVDYTEEASPTIYEQSTSTDCSSNPKIEYTEGNYVGGYKQSTSTDCSNATPSSKYETVVDDYYESTRTSCTKSYNTKYIQNTKYKTVVDDYSEDDDNTNES</sequence>
<evidence type="ECO:0000256" key="1">
    <source>
        <dbReference type="SAM" id="SignalP"/>
    </source>
</evidence>
<protein>
    <submittedName>
        <fullName evidence="2">Uncharacterized protein</fullName>
    </submittedName>
</protein>